<sequence length="169" mass="18428">MACLRALCSWGYQGVPPHMSSNPAPARLSDPIRSSCFASFFHGGKIGHERQIYGVVHHEQCLNGNNAQWNPEVQPTAAQVNCGYSMAKSLLWPDSSPRGVIEVSLMYVYTVLGIILSPRLHLSNCDPKDISWALCLRPSRPKGSDRPNSFSSPGEVGRILTGHYGVHAG</sequence>
<dbReference type="Proteomes" id="UP000308600">
    <property type="component" value="Unassembled WGS sequence"/>
</dbReference>
<reference evidence="1 2" key="1">
    <citation type="journal article" date="2019" name="Nat. Ecol. Evol.">
        <title>Megaphylogeny resolves global patterns of mushroom evolution.</title>
        <authorList>
            <person name="Varga T."/>
            <person name="Krizsan K."/>
            <person name="Foldi C."/>
            <person name="Dima B."/>
            <person name="Sanchez-Garcia M."/>
            <person name="Sanchez-Ramirez S."/>
            <person name="Szollosi G.J."/>
            <person name="Szarkandi J.G."/>
            <person name="Papp V."/>
            <person name="Albert L."/>
            <person name="Andreopoulos W."/>
            <person name="Angelini C."/>
            <person name="Antonin V."/>
            <person name="Barry K.W."/>
            <person name="Bougher N.L."/>
            <person name="Buchanan P."/>
            <person name="Buyck B."/>
            <person name="Bense V."/>
            <person name="Catcheside P."/>
            <person name="Chovatia M."/>
            <person name="Cooper J."/>
            <person name="Damon W."/>
            <person name="Desjardin D."/>
            <person name="Finy P."/>
            <person name="Geml J."/>
            <person name="Haridas S."/>
            <person name="Hughes K."/>
            <person name="Justo A."/>
            <person name="Karasinski D."/>
            <person name="Kautmanova I."/>
            <person name="Kiss B."/>
            <person name="Kocsube S."/>
            <person name="Kotiranta H."/>
            <person name="LaButti K.M."/>
            <person name="Lechner B.E."/>
            <person name="Liimatainen K."/>
            <person name="Lipzen A."/>
            <person name="Lukacs Z."/>
            <person name="Mihaltcheva S."/>
            <person name="Morgado L.N."/>
            <person name="Niskanen T."/>
            <person name="Noordeloos M.E."/>
            <person name="Ohm R.A."/>
            <person name="Ortiz-Santana B."/>
            <person name="Ovrebo C."/>
            <person name="Racz N."/>
            <person name="Riley R."/>
            <person name="Savchenko A."/>
            <person name="Shiryaev A."/>
            <person name="Soop K."/>
            <person name="Spirin V."/>
            <person name="Szebenyi C."/>
            <person name="Tomsovsky M."/>
            <person name="Tulloss R.E."/>
            <person name="Uehling J."/>
            <person name="Grigoriev I.V."/>
            <person name="Vagvolgyi C."/>
            <person name="Papp T."/>
            <person name="Martin F.M."/>
            <person name="Miettinen O."/>
            <person name="Hibbett D.S."/>
            <person name="Nagy L.G."/>
        </authorList>
    </citation>
    <scope>NUCLEOTIDE SEQUENCE [LARGE SCALE GENOMIC DNA]</scope>
    <source>
        <strain evidence="1 2">NL-1719</strain>
    </source>
</reference>
<keyword evidence="2" id="KW-1185">Reference proteome</keyword>
<name>A0ACD3AY21_9AGAR</name>
<evidence type="ECO:0000313" key="2">
    <source>
        <dbReference type="Proteomes" id="UP000308600"/>
    </source>
</evidence>
<accession>A0ACD3AY21</accession>
<organism evidence="1 2">
    <name type="scientific">Pluteus cervinus</name>
    <dbReference type="NCBI Taxonomy" id="181527"/>
    <lineage>
        <taxon>Eukaryota</taxon>
        <taxon>Fungi</taxon>
        <taxon>Dikarya</taxon>
        <taxon>Basidiomycota</taxon>
        <taxon>Agaricomycotina</taxon>
        <taxon>Agaricomycetes</taxon>
        <taxon>Agaricomycetidae</taxon>
        <taxon>Agaricales</taxon>
        <taxon>Pluteineae</taxon>
        <taxon>Pluteaceae</taxon>
        <taxon>Pluteus</taxon>
    </lineage>
</organism>
<proteinExistence type="predicted"/>
<dbReference type="EMBL" id="ML208313">
    <property type="protein sequence ID" value="TFK70430.1"/>
    <property type="molecule type" value="Genomic_DNA"/>
</dbReference>
<evidence type="ECO:0000313" key="1">
    <source>
        <dbReference type="EMBL" id="TFK70430.1"/>
    </source>
</evidence>
<protein>
    <submittedName>
        <fullName evidence="1">Uncharacterized protein</fullName>
    </submittedName>
</protein>
<gene>
    <name evidence="1" type="ORF">BDN72DRAFT_856928</name>
</gene>